<dbReference type="InterPro" id="IPR036921">
    <property type="entry name" value="PurM-like_N_sf"/>
</dbReference>
<feature type="binding site" evidence="2">
    <location>
        <position position="219"/>
    </location>
    <ligand>
        <name>ATP</name>
        <dbReference type="ChEBI" id="CHEBI:30616"/>
    </ligand>
</feature>
<dbReference type="SUPFAM" id="SSF56042">
    <property type="entry name" value="PurM C-terminal domain-like"/>
    <property type="match status" value="1"/>
</dbReference>
<evidence type="ECO:0000313" key="5">
    <source>
        <dbReference type="EMBL" id="QEO18275.1"/>
    </source>
</evidence>
<feature type="binding site" evidence="2">
    <location>
        <position position="83"/>
    </location>
    <ligand>
        <name>Mg(2+)</name>
        <dbReference type="ChEBI" id="CHEBI:18420"/>
        <label>2</label>
    </ligand>
</feature>
<protein>
    <recommendedName>
        <fullName evidence="2">Thiamine-monophosphate kinase</fullName>
        <shortName evidence="2">TMP kinase</shortName>
        <shortName evidence="2">Thiamine-phosphate kinase</shortName>
        <ecNumber evidence="2">2.7.4.16</ecNumber>
    </recommendedName>
</protein>
<dbReference type="GO" id="GO:0009030">
    <property type="term" value="F:thiamine-phosphate kinase activity"/>
    <property type="evidence" value="ECO:0007669"/>
    <property type="project" value="UniProtKB-UniRule"/>
</dbReference>
<dbReference type="Gene3D" id="3.30.1330.10">
    <property type="entry name" value="PurM-like, N-terminal domain"/>
    <property type="match status" value="1"/>
</dbReference>
<feature type="binding site" evidence="2">
    <location>
        <position position="220"/>
    </location>
    <ligand>
        <name>Mg(2+)</name>
        <dbReference type="ChEBI" id="CHEBI:18420"/>
        <label>5</label>
    </ligand>
</feature>
<feature type="binding site" evidence="2">
    <location>
        <position position="217"/>
    </location>
    <ligand>
        <name>Mg(2+)</name>
        <dbReference type="ChEBI" id="CHEBI:18420"/>
        <label>3</label>
    </ligand>
</feature>
<feature type="binding site" evidence="2">
    <location>
        <position position="55"/>
    </location>
    <ligand>
        <name>Mg(2+)</name>
        <dbReference type="ChEBI" id="CHEBI:18420"/>
        <label>1</label>
    </ligand>
</feature>
<dbReference type="Proteomes" id="UP000324536">
    <property type="component" value="Chromosome"/>
</dbReference>
<keyword evidence="2" id="KW-0547">Nucleotide-binding</keyword>
<dbReference type="OrthoDB" id="9802811at2"/>
<dbReference type="EC" id="2.7.4.16" evidence="2"/>
<dbReference type="AlphaFoldDB" id="A0A5C1YRJ3"/>
<keyword evidence="2 5" id="KW-0418">Kinase</keyword>
<evidence type="ECO:0000256" key="2">
    <source>
        <dbReference type="HAMAP-Rule" id="MF_02128"/>
    </source>
</evidence>
<proteinExistence type="inferred from homology"/>
<feature type="binding site" evidence="2">
    <location>
        <position position="327"/>
    </location>
    <ligand>
        <name>substrate</name>
    </ligand>
</feature>
<keyword evidence="6" id="KW-1185">Reference proteome</keyword>
<dbReference type="InterPro" id="IPR010918">
    <property type="entry name" value="PurM-like_C_dom"/>
</dbReference>
<feature type="domain" description="PurM-like C-terminal" evidence="4">
    <location>
        <begin position="161"/>
        <end position="311"/>
    </location>
</feature>
<evidence type="ECO:0000259" key="3">
    <source>
        <dbReference type="Pfam" id="PF00586"/>
    </source>
</evidence>
<comment type="miscellaneous">
    <text evidence="2">Reaction mechanism of ThiL seems to utilize a direct, inline transfer of the gamma-phosphate of ATP to TMP rather than a phosphorylated enzyme intermediate.</text>
</comment>
<gene>
    <name evidence="2 5" type="primary">thiL</name>
    <name evidence="5" type="ORF">FLP30_11600</name>
</gene>
<sequence>MVNSPPTSQSTNLPREFSFIRDHFGPLGGPAALGLRDDAAVFTPAEGRDLVVAVDTLVENVHFLPDDPPETIGRKLLRCNLSDLAAMGSKPEGWLLAFSRPAHITNDWTKRFSEGLHKDQETFGLSLMGGDTTSTSGPLVLSLTILGSVAHGQAIRRQGAKAGDGIWVTGTIGDGALGLQALQGTLEDPTGWLAEQYRLPRPRVGLPLFGLASAAMDVSDGLVQDCGHLARENGLHAVLYASTVPLSPAVQTAGSQWLPTCLTGGDDYEILMAVPPEHEAKLAASAMLDTPHGAVPVTRIGTFTNGPHTVTVLDDDGIPLTFPTGGWSHL</sequence>
<feature type="binding site" evidence="2">
    <location>
        <position position="83"/>
    </location>
    <ligand>
        <name>Mg(2+)</name>
        <dbReference type="ChEBI" id="CHEBI:18420"/>
        <label>4</label>
    </ligand>
</feature>
<dbReference type="EMBL" id="CP043506">
    <property type="protein sequence ID" value="QEO18275.1"/>
    <property type="molecule type" value="Genomic_DNA"/>
</dbReference>
<keyword evidence="1 2" id="KW-0784">Thiamine biosynthesis</keyword>
<accession>A0A5C1YRJ3</accession>
<dbReference type="UniPathway" id="UPA00060">
    <property type="reaction ID" value="UER00142"/>
</dbReference>
<comment type="function">
    <text evidence="2">Catalyzes the ATP-dependent phosphorylation of thiamine-monophosphate (TMP) to form thiamine-pyrophosphate (TPP), the active form of vitamin B1.</text>
</comment>
<feature type="binding site" evidence="2">
    <location>
        <position position="62"/>
    </location>
    <ligand>
        <name>substrate</name>
    </ligand>
</feature>
<dbReference type="GO" id="GO:0009228">
    <property type="term" value="P:thiamine biosynthetic process"/>
    <property type="evidence" value="ECO:0007669"/>
    <property type="project" value="UniProtKB-KW"/>
</dbReference>
<keyword evidence="2 5" id="KW-0808">Transferase</keyword>
<organism evidence="5 6">
    <name type="scientific">Acetobacter vaccinii</name>
    <dbReference type="NCBI Taxonomy" id="2592655"/>
    <lineage>
        <taxon>Bacteria</taxon>
        <taxon>Pseudomonadati</taxon>
        <taxon>Pseudomonadota</taxon>
        <taxon>Alphaproteobacteria</taxon>
        <taxon>Acetobacterales</taxon>
        <taxon>Acetobacteraceae</taxon>
        <taxon>Acetobacter</taxon>
    </lineage>
</organism>
<dbReference type="CDD" id="cd02194">
    <property type="entry name" value="ThiL"/>
    <property type="match status" value="1"/>
</dbReference>
<dbReference type="KEGG" id="acek:FLP30_11600"/>
<keyword evidence="2" id="KW-0067">ATP-binding</keyword>
<feature type="domain" description="PurM-like N-terminal" evidence="3">
    <location>
        <begin position="37"/>
        <end position="149"/>
    </location>
</feature>
<evidence type="ECO:0000313" key="6">
    <source>
        <dbReference type="Proteomes" id="UP000324536"/>
    </source>
</evidence>
<dbReference type="HAMAP" id="MF_02128">
    <property type="entry name" value="TMP_kinase"/>
    <property type="match status" value="1"/>
</dbReference>
<evidence type="ECO:0000259" key="4">
    <source>
        <dbReference type="Pfam" id="PF02769"/>
    </source>
</evidence>
<dbReference type="GO" id="GO:0009229">
    <property type="term" value="P:thiamine diphosphate biosynthetic process"/>
    <property type="evidence" value="ECO:0007669"/>
    <property type="project" value="UniProtKB-UniRule"/>
</dbReference>
<feature type="binding site" evidence="2">
    <location>
        <position position="83"/>
    </location>
    <ligand>
        <name>Mg(2+)</name>
        <dbReference type="ChEBI" id="CHEBI:18420"/>
        <label>3</label>
    </ligand>
</feature>
<evidence type="ECO:0000256" key="1">
    <source>
        <dbReference type="ARBA" id="ARBA00022977"/>
    </source>
</evidence>
<dbReference type="Pfam" id="PF00586">
    <property type="entry name" value="AIRS"/>
    <property type="match status" value="1"/>
</dbReference>
<dbReference type="InterPro" id="IPR006283">
    <property type="entry name" value="ThiL-like"/>
</dbReference>
<comment type="caution">
    <text evidence="2">Lacks conserved residue(s) required for the propagation of feature annotation.</text>
</comment>
<dbReference type="GO" id="GO:0005524">
    <property type="term" value="F:ATP binding"/>
    <property type="evidence" value="ECO:0007669"/>
    <property type="project" value="UniProtKB-UniRule"/>
</dbReference>
<dbReference type="Pfam" id="PF02769">
    <property type="entry name" value="AIRS_C"/>
    <property type="match status" value="1"/>
</dbReference>
<feature type="binding site" evidence="2">
    <location>
        <position position="266"/>
    </location>
    <ligand>
        <name>substrate</name>
    </ligand>
</feature>
<dbReference type="SUPFAM" id="SSF55326">
    <property type="entry name" value="PurM N-terminal domain-like"/>
    <property type="match status" value="1"/>
</dbReference>
<dbReference type="PIRSF" id="PIRSF005303">
    <property type="entry name" value="Thiam_monoph_kin"/>
    <property type="match status" value="1"/>
</dbReference>
<dbReference type="PANTHER" id="PTHR30270">
    <property type="entry name" value="THIAMINE-MONOPHOSPHATE KINASE"/>
    <property type="match status" value="1"/>
</dbReference>
<comment type="pathway">
    <text evidence="2">Cofactor biosynthesis; thiamine diphosphate biosynthesis; thiamine diphosphate from thiamine phosphate: step 1/1.</text>
</comment>
<dbReference type="RefSeq" id="WP_149279937.1">
    <property type="nucleotide sequence ID" value="NZ_CP043506.1"/>
</dbReference>
<feature type="binding site" evidence="2">
    <location>
        <position position="38"/>
    </location>
    <ligand>
        <name>Mg(2+)</name>
        <dbReference type="ChEBI" id="CHEBI:18420"/>
        <label>4</label>
    </ligand>
</feature>
<feature type="binding site" evidence="2">
    <location>
        <begin position="130"/>
        <end position="131"/>
    </location>
    <ligand>
        <name>ATP</name>
        <dbReference type="ChEBI" id="CHEBI:30616"/>
    </ligand>
</feature>
<comment type="catalytic activity">
    <reaction evidence="2">
        <text>thiamine phosphate + ATP = thiamine diphosphate + ADP</text>
        <dbReference type="Rhea" id="RHEA:15913"/>
        <dbReference type="ChEBI" id="CHEBI:30616"/>
        <dbReference type="ChEBI" id="CHEBI:37575"/>
        <dbReference type="ChEBI" id="CHEBI:58937"/>
        <dbReference type="ChEBI" id="CHEBI:456216"/>
        <dbReference type="EC" id="2.7.4.16"/>
    </reaction>
</comment>
<dbReference type="NCBIfam" id="TIGR01379">
    <property type="entry name" value="thiL"/>
    <property type="match status" value="1"/>
</dbReference>
<reference evidence="5 6" key="1">
    <citation type="submission" date="2019-09" db="EMBL/GenBank/DDBJ databases">
        <title>Genome sequencing of strain KACC 21233.</title>
        <authorList>
            <person name="Heo J."/>
            <person name="Kim S.-J."/>
            <person name="Kim J.-S."/>
            <person name="Hong S.-B."/>
            <person name="Kwon S.-W."/>
        </authorList>
    </citation>
    <scope>NUCLEOTIDE SEQUENCE [LARGE SCALE GENOMIC DNA]</scope>
    <source>
        <strain evidence="5 6">KACC 21233</strain>
    </source>
</reference>
<keyword evidence="2" id="KW-0460">Magnesium</keyword>
<dbReference type="Gene3D" id="3.90.650.10">
    <property type="entry name" value="PurM-like C-terminal domain"/>
    <property type="match status" value="1"/>
</dbReference>
<feature type="binding site" evidence="2">
    <location>
        <position position="55"/>
    </location>
    <ligand>
        <name>Mg(2+)</name>
        <dbReference type="ChEBI" id="CHEBI:18420"/>
        <label>2</label>
    </ligand>
</feature>
<dbReference type="PANTHER" id="PTHR30270:SF0">
    <property type="entry name" value="THIAMINE-MONOPHOSPHATE KINASE"/>
    <property type="match status" value="1"/>
</dbReference>
<comment type="similarity">
    <text evidence="2">Belongs to the thiamine-monophosphate kinase family.</text>
</comment>
<dbReference type="InterPro" id="IPR036676">
    <property type="entry name" value="PurM-like_C_sf"/>
</dbReference>
<feature type="binding site" evidence="2">
    <location>
        <position position="38"/>
    </location>
    <ligand>
        <name>Mg(2+)</name>
        <dbReference type="ChEBI" id="CHEBI:18420"/>
        <label>3</label>
    </ligand>
</feature>
<feature type="binding site" evidence="2">
    <location>
        <position position="131"/>
    </location>
    <ligand>
        <name>Mg(2+)</name>
        <dbReference type="ChEBI" id="CHEBI:18420"/>
        <label>1</label>
    </ligand>
</feature>
<dbReference type="GO" id="GO:0000287">
    <property type="term" value="F:magnesium ion binding"/>
    <property type="evidence" value="ECO:0007669"/>
    <property type="project" value="UniProtKB-UniRule"/>
</dbReference>
<feature type="binding site" evidence="2">
    <location>
        <position position="157"/>
    </location>
    <ligand>
        <name>ATP</name>
        <dbReference type="ChEBI" id="CHEBI:30616"/>
    </ligand>
</feature>
<keyword evidence="2" id="KW-0479">Metal-binding</keyword>
<dbReference type="InterPro" id="IPR016188">
    <property type="entry name" value="PurM-like_N"/>
</dbReference>
<name>A0A5C1YRJ3_9PROT</name>